<evidence type="ECO:0000313" key="2">
    <source>
        <dbReference type="EMBL" id="ERN16708.1"/>
    </source>
</evidence>
<evidence type="ECO:0000256" key="1">
    <source>
        <dbReference type="SAM" id="MobiDB-lite"/>
    </source>
</evidence>
<keyword evidence="3" id="KW-1185">Reference proteome</keyword>
<proteinExistence type="predicted"/>
<protein>
    <submittedName>
        <fullName evidence="2">Uncharacterized protein</fullName>
    </submittedName>
</protein>
<dbReference type="AlphaFoldDB" id="U5D8J7"/>
<dbReference type="Gramene" id="ERN16708">
    <property type="protein sequence ID" value="ERN16708"/>
    <property type="gene ID" value="AMTR_s00183p00018070"/>
</dbReference>
<organism evidence="2 3">
    <name type="scientific">Amborella trichopoda</name>
    <dbReference type="NCBI Taxonomy" id="13333"/>
    <lineage>
        <taxon>Eukaryota</taxon>
        <taxon>Viridiplantae</taxon>
        <taxon>Streptophyta</taxon>
        <taxon>Embryophyta</taxon>
        <taxon>Tracheophyta</taxon>
        <taxon>Spermatophyta</taxon>
        <taxon>Magnoliopsida</taxon>
        <taxon>Amborellales</taxon>
        <taxon>Amborellaceae</taxon>
        <taxon>Amborella</taxon>
    </lineage>
</organism>
<feature type="region of interest" description="Disordered" evidence="1">
    <location>
        <begin position="79"/>
        <end position="111"/>
    </location>
</feature>
<gene>
    <name evidence="2" type="ORF">AMTR_s00183p00018070</name>
</gene>
<name>U5D8J7_AMBTC</name>
<dbReference type="HOGENOM" id="CLU_2161849_0_0_1"/>
<dbReference type="EMBL" id="KI392415">
    <property type="protein sequence ID" value="ERN16708.1"/>
    <property type="molecule type" value="Genomic_DNA"/>
</dbReference>
<sequence length="111" mass="12255">MVTRHHHESSWLELICNTSWTAARHRQESSLLEPTRIVAGHLHESNPLTPKHGSHKGVIKPPFGPKIFQSSGLAIRAEIKPSPSPTSIVTKPRSCPISRPAVKSSSRLKET</sequence>
<accession>U5D8J7</accession>
<evidence type="ECO:0000313" key="3">
    <source>
        <dbReference type="Proteomes" id="UP000017836"/>
    </source>
</evidence>
<reference evidence="3" key="1">
    <citation type="journal article" date="2013" name="Science">
        <title>The Amborella genome and the evolution of flowering plants.</title>
        <authorList>
            <consortium name="Amborella Genome Project"/>
        </authorList>
    </citation>
    <scope>NUCLEOTIDE SEQUENCE [LARGE SCALE GENOMIC DNA]</scope>
</reference>
<dbReference type="Proteomes" id="UP000017836">
    <property type="component" value="Unassembled WGS sequence"/>
</dbReference>